<comment type="pathway">
    <text evidence="3">Protein modification; protein glycosylation.</text>
</comment>
<comment type="similarity">
    <text evidence="3">Belongs to the glycosyltransferase 11 family.</text>
</comment>
<keyword evidence="3" id="KW-0735">Signal-anchor</keyword>
<protein>
    <recommendedName>
        <fullName evidence="3">L-Fucosyltransferase</fullName>
        <ecNumber evidence="3">2.4.1.-</ecNumber>
    </recommendedName>
</protein>
<evidence type="ECO:0000256" key="1">
    <source>
        <dbReference type="ARBA" id="ARBA00022676"/>
    </source>
</evidence>
<evidence type="ECO:0000256" key="2">
    <source>
        <dbReference type="ARBA" id="ARBA00022679"/>
    </source>
</evidence>
<reference evidence="4" key="2">
    <citation type="journal article" date="2021" name="Genome Biol. Evol.">
        <title>Developing a high-quality reference genome for a parasitic bivalve with doubly uniparental inheritance (Bivalvia: Unionida).</title>
        <authorList>
            <person name="Smith C.H."/>
        </authorList>
    </citation>
    <scope>NUCLEOTIDE SEQUENCE</scope>
    <source>
        <strain evidence="4">CHS0354</strain>
        <tissue evidence="4">Mantle</tissue>
    </source>
</reference>
<sequence length="367" mass="42327">MNEFNRTSNKLFAYPLNVTIHQPFNRTSQNVVANLLNETFLPPLVMTIQNLFTNLLGITQRPFNTISQNLFSIQLNTTTQTPIASHHYICYIPQGRLGNHIFQYASIYGIATLNNLSIMTTKSCEICYYFRVQNVTVSSDKNACSKFTVLSETMPRVFNPALLTLPKNMNIFLKGYFESWKYFQNVTYSLLEQLRFKEPIERMARRKFDTLTSKYINYTGSNLTVVGIHIRMEDMFEDPQLHQRGIYPAPPGYINIAMRYYMSKYDKILFIVCSDSILQAKRIIKSLNLTGSVSYVEGKRKPIHDLAILSKCDHVIQTVGTFGWWAAYLSGGTSTYYKFPARQGSPDEKLLNSYDYFYPEWIGLGED</sequence>
<reference evidence="4" key="3">
    <citation type="submission" date="2023-05" db="EMBL/GenBank/DDBJ databases">
        <authorList>
            <person name="Smith C.H."/>
        </authorList>
    </citation>
    <scope>NUCLEOTIDE SEQUENCE</scope>
    <source>
        <strain evidence="4">CHS0354</strain>
        <tissue evidence="4">Mantle</tissue>
    </source>
</reference>
<dbReference type="CDD" id="cd11301">
    <property type="entry name" value="Fut1_Fut2_like"/>
    <property type="match status" value="1"/>
</dbReference>
<organism evidence="4 5">
    <name type="scientific">Potamilus streckersoni</name>
    <dbReference type="NCBI Taxonomy" id="2493646"/>
    <lineage>
        <taxon>Eukaryota</taxon>
        <taxon>Metazoa</taxon>
        <taxon>Spiralia</taxon>
        <taxon>Lophotrochozoa</taxon>
        <taxon>Mollusca</taxon>
        <taxon>Bivalvia</taxon>
        <taxon>Autobranchia</taxon>
        <taxon>Heteroconchia</taxon>
        <taxon>Palaeoheterodonta</taxon>
        <taxon>Unionida</taxon>
        <taxon>Unionoidea</taxon>
        <taxon>Unionidae</taxon>
        <taxon>Ambleminae</taxon>
        <taxon>Lampsilini</taxon>
        <taxon>Potamilus</taxon>
    </lineage>
</organism>
<keyword evidence="3" id="KW-0333">Golgi apparatus</keyword>
<dbReference type="EMBL" id="JAEAOA010001233">
    <property type="protein sequence ID" value="KAK3585723.1"/>
    <property type="molecule type" value="Genomic_DNA"/>
</dbReference>
<keyword evidence="5" id="KW-1185">Reference proteome</keyword>
<evidence type="ECO:0000313" key="5">
    <source>
        <dbReference type="Proteomes" id="UP001195483"/>
    </source>
</evidence>
<accession>A0AAE0S5Q8</accession>
<keyword evidence="3" id="KW-0325">Glycoprotein</keyword>
<proteinExistence type="inferred from homology"/>
<dbReference type="GO" id="GO:0032580">
    <property type="term" value="C:Golgi cisterna membrane"/>
    <property type="evidence" value="ECO:0007669"/>
    <property type="project" value="UniProtKB-SubCell"/>
</dbReference>
<dbReference type="Pfam" id="PF01531">
    <property type="entry name" value="Glyco_transf_11"/>
    <property type="match status" value="1"/>
</dbReference>
<name>A0AAE0S5Q8_9BIVA</name>
<dbReference type="InterPro" id="IPR002516">
    <property type="entry name" value="Glyco_trans_11"/>
</dbReference>
<reference evidence="4" key="1">
    <citation type="journal article" date="2021" name="Genome Biol. Evol.">
        <title>A High-Quality Reference Genome for a Parasitic Bivalve with Doubly Uniparental Inheritance (Bivalvia: Unionida).</title>
        <authorList>
            <person name="Smith C.H."/>
        </authorList>
    </citation>
    <scope>NUCLEOTIDE SEQUENCE</scope>
    <source>
        <strain evidence="4">CHS0354</strain>
    </source>
</reference>
<comment type="subcellular location">
    <subcellularLocation>
        <location evidence="3">Golgi apparatus</location>
        <location evidence="3">Golgi stack membrane</location>
        <topology evidence="3">Single-pass type II membrane protein</topology>
    </subcellularLocation>
</comment>
<dbReference type="GO" id="GO:0005975">
    <property type="term" value="P:carbohydrate metabolic process"/>
    <property type="evidence" value="ECO:0007669"/>
    <property type="project" value="InterPro"/>
</dbReference>
<evidence type="ECO:0000256" key="3">
    <source>
        <dbReference type="RuleBase" id="RU363129"/>
    </source>
</evidence>
<evidence type="ECO:0000313" key="4">
    <source>
        <dbReference type="EMBL" id="KAK3585723.1"/>
    </source>
</evidence>
<keyword evidence="1 3" id="KW-0328">Glycosyltransferase</keyword>
<gene>
    <name evidence="4" type="ORF">CHS0354_020291</name>
</gene>
<comment type="caution">
    <text evidence="4">The sequence shown here is derived from an EMBL/GenBank/DDBJ whole genome shotgun (WGS) entry which is preliminary data.</text>
</comment>
<dbReference type="EC" id="2.4.1.-" evidence="3"/>
<dbReference type="GO" id="GO:0008107">
    <property type="term" value="F:galactoside 2-alpha-L-fucosyltransferase activity"/>
    <property type="evidence" value="ECO:0007669"/>
    <property type="project" value="InterPro"/>
</dbReference>
<dbReference type="Proteomes" id="UP001195483">
    <property type="component" value="Unassembled WGS sequence"/>
</dbReference>
<dbReference type="PANTHER" id="PTHR11927:SF9">
    <property type="entry name" value="L-FUCOSYLTRANSFERASE"/>
    <property type="match status" value="1"/>
</dbReference>
<dbReference type="PANTHER" id="PTHR11927">
    <property type="entry name" value="GALACTOSIDE 2-L-FUCOSYLTRANSFERASE"/>
    <property type="match status" value="1"/>
</dbReference>
<keyword evidence="2 3" id="KW-0808">Transferase</keyword>
<keyword evidence="3" id="KW-0812">Transmembrane</keyword>
<dbReference type="AlphaFoldDB" id="A0AAE0S5Q8"/>